<dbReference type="Pfam" id="PF18845">
    <property type="entry name" value="baeRF_family3"/>
    <property type="match status" value="1"/>
</dbReference>
<proteinExistence type="predicted"/>
<accession>A0A9D2TQ69</accession>
<protein>
    <submittedName>
        <fullName evidence="1">Uncharacterized protein</fullName>
    </submittedName>
</protein>
<reference evidence="1" key="2">
    <citation type="submission" date="2021-04" db="EMBL/GenBank/DDBJ databases">
        <authorList>
            <person name="Gilroy R."/>
        </authorList>
    </citation>
    <scope>NUCLEOTIDE SEQUENCE</scope>
    <source>
        <strain evidence="1">ChiHjej13B12-4958</strain>
    </source>
</reference>
<evidence type="ECO:0000313" key="1">
    <source>
        <dbReference type="EMBL" id="HJC85050.1"/>
    </source>
</evidence>
<dbReference type="Proteomes" id="UP000823858">
    <property type="component" value="Unassembled WGS sequence"/>
</dbReference>
<evidence type="ECO:0000313" key="2">
    <source>
        <dbReference type="Proteomes" id="UP000823858"/>
    </source>
</evidence>
<reference evidence="1" key="1">
    <citation type="journal article" date="2021" name="PeerJ">
        <title>Extensive microbial diversity within the chicken gut microbiome revealed by metagenomics and culture.</title>
        <authorList>
            <person name="Gilroy R."/>
            <person name="Ravi A."/>
            <person name="Getino M."/>
            <person name="Pursley I."/>
            <person name="Horton D.L."/>
            <person name="Alikhan N.F."/>
            <person name="Baker D."/>
            <person name="Gharbi K."/>
            <person name="Hall N."/>
            <person name="Watson M."/>
            <person name="Adriaenssens E.M."/>
            <person name="Foster-Nyarko E."/>
            <person name="Jarju S."/>
            <person name="Secka A."/>
            <person name="Antonio M."/>
            <person name="Oren A."/>
            <person name="Chaudhuri R.R."/>
            <person name="La Ragione R."/>
            <person name="Hildebrand F."/>
            <person name="Pallen M.J."/>
        </authorList>
    </citation>
    <scope>NUCLEOTIDE SEQUENCE</scope>
    <source>
        <strain evidence="1">ChiHjej13B12-4958</strain>
    </source>
</reference>
<organism evidence="1 2">
    <name type="scientific">Candidatus Corynebacterium faecigallinarum</name>
    <dbReference type="NCBI Taxonomy" id="2838528"/>
    <lineage>
        <taxon>Bacteria</taxon>
        <taxon>Bacillati</taxon>
        <taxon>Actinomycetota</taxon>
        <taxon>Actinomycetes</taxon>
        <taxon>Mycobacteriales</taxon>
        <taxon>Corynebacteriaceae</taxon>
        <taxon>Corynebacterium</taxon>
    </lineage>
</organism>
<comment type="caution">
    <text evidence="1">The sequence shown here is derived from an EMBL/GenBank/DDBJ whole genome shotgun (WGS) entry which is preliminary data.</text>
</comment>
<sequence length="366" mass="39062">MTTTPQGHVESLDLSDVIDAATAEQPGPFVTIHLPSDPTGATIDVVRRTFDAQLKDAAAQLSANGASDAEVAAILDPVRGDVSDEIFWRQQSRSLTVFCADGFHRIIRVPVELTESVTVAELPHLSPLAPVVEASGRCYVLALAKGKVRLFEADRNAIAELPLGAIPEKFDDVVEAPERELQGRSTGQDSVAFHGHADTANGLTEEFLRAVSDGVEKELGTARSQPLVLATVEENGPAFRTLCSYPAIATEVIAGNPEHTGANELRSAAWQILDAARTEEEPGVRDNILTEVHRGRGSNDLAEIARVAGEGRIADLYVPRDLSVLHTPDASSLLDRALVETMRTKGGVHTLGVLEAPEEALATLRG</sequence>
<gene>
    <name evidence="1" type="ORF">H9751_05830</name>
</gene>
<dbReference type="AlphaFoldDB" id="A0A9D2TQ69"/>
<dbReference type="EMBL" id="DWVP01000014">
    <property type="protein sequence ID" value="HJC85050.1"/>
    <property type="molecule type" value="Genomic_DNA"/>
</dbReference>
<name>A0A9D2TQ69_9CORY</name>
<dbReference type="InterPro" id="IPR041289">
    <property type="entry name" value="Bact_RF_family3"/>
</dbReference>